<evidence type="ECO:0000256" key="2">
    <source>
        <dbReference type="ARBA" id="ARBA00022771"/>
    </source>
</evidence>
<dbReference type="Pfam" id="PF00320">
    <property type="entry name" value="GATA"/>
    <property type="match status" value="1"/>
</dbReference>
<dbReference type="CDD" id="cd00202">
    <property type="entry name" value="ZnF_GATA"/>
    <property type="match status" value="1"/>
</dbReference>
<dbReference type="InterPro" id="IPR013088">
    <property type="entry name" value="Znf_NHR/GATA"/>
</dbReference>
<feature type="compositionally biased region" description="Basic and acidic residues" evidence="5">
    <location>
        <begin position="336"/>
        <end position="361"/>
    </location>
</feature>
<dbReference type="InterPro" id="IPR051140">
    <property type="entry name" value="GATA_TF"/>
</dbReference>
<dbReference type="SUPFAM" id="SSF57716">
    <property type="entry name" value="Glucocorticoid receptor-like (DNA-binding domain)"/>
    <property type="match status" value="1"/>
</dbReference>
<dbReference type="AlphaFoldDB" id="A0A0B7MZ65"/>
<feature type="region of interest" description="Disordered" evidence="5">
    <location>
        <begin position="41"/>
        <end position="64"/>
    </location>
</feature>
<evidence type="ECO:0000313" key="7">
    <source>
        <dbReference type="EMBL" id="CEP08540.1"/>
    </source>
</evidence>
<evidence type="ECO:0000256" key="1">
    <source>
        <dbReference type="ARBA" id="ARBA00022723"/>
    </source>
</evidence>
<dbReference type="PANTHER" id="PTHR45658">
    <property type="entry name" value="GATA TRANSCRIPTION FACTOR"/>
    <property type="match status" value="1"/>
</dbReference>
<sequence length="361" mass="40450">MTNSPSPPSSSFSYHTMESSDRAVHMKRSERLVLPPISSMNAGFTSKSWPPPPTLSPSALSTTSSNITMQEISSINISPIQHQPSNQEPWSPIPQANENSQRQTNRLDYFTSAPSSSNHTLPAIDQHQYPYRQNSLPQISALTRDAIQHTNRASNAPIEMVLTPASLSAPSIRTIERDIEQVVQHCNSLATNMTERKHSIVENDYSFTNPNNMRPWLDDMISKANEVLNALLRLRKHQLAAEYAKLHNIPNQHAQNSLDGQYQEAEGYSLLKNSSTNALSLSNAGRLRKRGKRPVFQGRCHSCNISETPEWRRGPDGARTLCNACGLHYAKLNKKKNGDKQSQEDVKKETSEHDRDDTSMK</sequence>
<reference evidence="7 8" key="1">
    <citation type="submission" date="2014-09" db="EMBL/GenBank/DDBJ databases">
        <authorList>
            <person name="Ellenberger Sabrina"/>
        </authorList>
    </citation>
    <scope>NUCLEOTIDE SEQUENCE [LARGE SCALE GENOMIC DNA]</scope>
    <source>
        <strain evidence="7 8">CBS 412.66</strain>
    </source>
</reference>
<dbReference type="PROSITE" id="PS00344">
    <property type="entry name" value="GATA_ZN_FINGER_1"/>
    <property type="match status" value="1"/>
</dbReference>
<dbReference type="GO" id="GO:0008270">
    <property type="term" value="F:zinc ion binding"/>
    <property type="evidence" value="ECO:0007669"/>
    <property type="project" value="UniProtKB-KW"/>
</dbReference>
<gene>
    <name evidence="7" type="primary">PARPA_01874.1 scaffold 1762</name>
</gene>
<dbReference type="SMART" id="SM00401">
    <property type="entry name" value="ZnF_GATA"/>
    <property type="match status" value="1"/>
</dbReference>
<accession>A0A0B7MZ65</accession>
<protein>
    <recommendedName>
        <fullName evidence="6">GATA-type domain-containing protein</fullName>
    </recommendedName>
</protein>
<dbReference type="InterPro" id="IPR000679">
    <property type="entry name" value="Znf_GATA"/>
</dbReference>
<evidence type="ECO:0000259" key="6">
    <source>
        <dbReference type="PROSITE" id="PS50114"/>
    </source>
</evidence>
<dbReference type="PANTHER" id="PTHR45658:SF18">
    <property type="entry name" value="PROTEIN GAT2"/>
    <property type="match status" value="1"/>
</dbReference>
<dbReference type="STRING" id="35722.A0A0B7MZ65"/>
<dbReference type="Proteomes" id="UP000054107">
    <property type="component" value="Unassembled WGS sequence"/>
</dbReference>
<name>A0A0B7MZ65_9FUNG</name>
<keyword evidence="1" id="KW-0479">Metal-binding</keyword>
<dbReference type="GO" id="GO:0043565">
    <property type="term" value="F:sequence-specific DNA binding"/>
    <property type="evidence" value="ECO:0007669"/>
    <property type="project" value="InterPro"/>
</dbReference>
<evidence type="ECO:0000256" key="5">
    <source>
        <dbReference type="SAM" id="MobiDB-lite"/>
    </source>
</evidence>
<dbReference type="Gene3D" id="3.30.50.10">
    <property type="entry name" value="Erythroid Transcription Factor GATA-1, subunit A"/>
    <property type="match status" value="1"/>
</dbReference>
<dbReference type="PROSITE" id="PS50114">
    <property type="entry name" value="GATA_ZN_FINGER_2"/>
    <property type="match status" value="1"/>
</dbReference>
<feature type="region of interest" description="Disordered" evidence="5">
    <location>
        <begin position="333"/>
        <end position="361"/>
    </location>
</feature>
<proteinExistence type="predicted"/>
<feature type="compositionally biased region" description="Basic and acidic residues" evidence="5">
    <location>
        <begin position="18"/>
        <end position="29"/>
    </location>
</feature>
<feature type="region of interest" description="Disordered" evidence="5">
    <location>
        <begin position="80"/>
        <end position="102"/>
    </location>
</feature>
<keyword evidence="2 4" id="KW-0863">Zinc-finger</keyword>
<keyword evidence="3" id="KW-0862">Zinc</keyword>
<dbReference type="OrthoDB" id="2162994at2759"/>
<keyword evidence="8" id="KW-1185">Reference proteome</keyword>
<organism evidence="7 8">
    <name type="scientific">Parasitella parasitica</name>
    <dbReference type="NCBI Taxonomy" id="35722"/>
    <lineage>
        <taxon>Eukaryota</taxon>
        <taxon>Fungi</taxon>
        <taxon>Fungi incertae sedis</taxon>
        <taxon>Mucoromycota</taxon>
        <taxon>Mucoromycotina</taxon>
        <taxon>Mucoromycetes</taxon>
        <taxon>Mucorales</taxon>
        <taxon>Mucorineae</taxon>
        <taxon>Mucoraceae</taxon>
        <taxon>Parasitella</taxon>
    </lineage>
</organism>
<feature type="domain" description="GATA-type" evidence="6">
    <location>
        <begin position="299"/>
        <end position="329"/>
    </location>
</feature>
<feature type="region of interest" description="Disordered" evidence="5">
    <location>
        <begin position="1"/>
        <end position="29"/>
    </location>
</feature>
<evidence type="ECO:0000256" key="4">
    <source>
        <dbReference type="PROSITE-ProRule" id="PRU00094"/>
    </source>
</evidence>
<evidence type="ECO:0000313" key="8">
    <source>
        <dbReference type="Proteomes" id="UP000054107"/>
    </source>
</evidence>
<dbReference type="GO" id="GO:0006355">
    <property type="term" value="P:regulation of DNA-templated transcription"/>
    <property type="evidence" value="ECO:0007669"/>
    <property type="project" value="InterPro"/>
</dbReference>
<dbReference type="EMBL" id="LN719684">
    <property type="protein sequence ID" value="CEP08540.1"/>
    <property type="molecule type" value="Genomic_DNA"/>
</dbReference>
<evidence type="ECO:0000256" key="3">
    <source>
        <dbReference type="ARBA" id="ARBA00022833"/>
    </source>
</evidence>